<dbReference type="CDD" id="cd08002">
    <property type="entry name" value="WGR_PARP3_like"/>
    <property type="match status" value="1"/>
</dbReference>
<keyword evidence="4 12" id="KW-0328">Glycosyltransferase</keyword>
<evidence type="ECO:0000313" key="18">
    <source>
        <dbReference type="EMBL" id="KAJ4768136.1"/>
    </source>
</evidence>
<dbReference type="GO" id="GO:0006302">
    <property type="term" value="P:double-strand break repair"/>
    <property type="evidence" value="ECO:0007669"/>
    <property type="project" value="TreeGrafter"/>
</dbReference>
<evidence type="ECO:0000259" key="14">
    <source>
        <dbReference type="PROSITE" id="PS50800"/>
    </source>
</evidence>
<dbReference type="Pfam" id="PF00644">
    <property type="entry name" value="PARP"/>
    <property type="match status" value="1"/>
</dbReference>
<dbReference type="InterPro" id="IPR004102">
    <property type="entry name" value="Poly(ADP-ribose)pol_reg_dom"/>
</dbReference>
<evidence type="ECO:0000256" key="13">
    <source>
        <dbReference type="SAM" id="MobiDB-lite"/>
    </source>
</evidence>
<comment type="similarity">
    <text evidence="9">Belongs to the ARTD/PARP family.</text>
</comment>
<dbReference type="CDD" id="cd01437">
    <property type="entry name" value="parp_like"/>
    <property type="match status" value="1"/>
</dbReference>
<dbReference type="PROSITE" id="PS51977">
    <property type="entry name" value="WGR"/>
    <property type="match status" value="1"/>
</dbReference>
<accession>A0AAV8DMI0</accession>
<dbReference type="Gene3D" id="1.10.720.30">
    <property type="entry name" value="SAP domain"/>
    <property type="match status" value="1"/>
</dbReference>
<dbReference type="InterPro" id="IPR012317">
    <property type="entry name" value="Poly(ADP-ribose)pol_cat_dom"/>
</dbReference>
<dbReference type="Gene3D" id="2.20.140.10">
    <property type="entry name" value="WGR domain"/>
    <property type="match status" value="1"/>
</dbReference>
<proteinExistence type="inferred from homology"/>
<reference evidence="18" key="1">
    <citation type="submission" date="2022-08" db="EMBL/GenBank/DDBJ databases">
        <authorList>
            <person name="Marques A."/>
        </authorList>
    </citation>
    <scope>NUCLEOTIDE SEQUENCE</scope>
    <source>
        <strain evidence="18">RhyPub2mFocal</strain>
        <tissue evidence="18">Leaves</tissue>
    </source>
</reference>
<evidence type="ECO:0000256" key="2">
    <source>
        <dbReference type="ARBA" id="ARBA00000459"/>
    </source>
</evidence>
<dbReference type="SUPFAM" id="SSF56399">
    <property type="entry name" value="ADP-ribosylation"/>
    <property type="match status" value="1"/>
</dbReference>
<evidence type="ECO:0000256" key="3">
    <source>
        <dbReference type="ARBA" id="ARBA00004123"/>
    </source>
</evidence>
<evidence type="ECO:0000256" key="10">
    <source>
        <dbReference type="ARBA" id="ARBA00024945"/>
    </source>
</evidence>
<evidence type="ECO:0000256" key="11">
    <source>
        <dbReference type="ARBA" id="ARBA00033987"/>
    </source>
</evidence>
<dbReference type="InterPro" id="IPR050800">
    <property type="entry name" value="ARTD/PARP"/>
</dbReference>
<feature type="compositionally biased region" description="Basic and acidic residues" evidence="13">
    <location>
        <begin position="39"/>
        <end position="61"/>
    </location>
</feature>
<dbReference type="GO" id="GO:1990404">
    <property type="term" value="F:NAD+-protein mono-ADP-ribosyltransferase activity"/>
    <property type="evidence" value="ECO:0007669"/>
    <property type="project" value="TreeGrafter"/>
</dbReference>
<dbReference type="GO" id="GO:0005730">
    <property type="term" value="C:nucleolus"/>
    <property type="evidence" value="ECO:0007669"/>
    <property type="project" value="TreeGrafter"/>
</dbReference>
<dbReference type="Gene3D" id="3.90.228.10">
    <property type="match status" value="1"/>
</dbReference>
<dbReference type="SUPFAM" id="SSF142921">
    <property type="entry name" value="WGR domain-like"/>
    <property type="match status" value="1"/>
</dbReference>
<dbReference type="InterPro" id="IPR036616">
    <property type="entry name" value="Poly(ADP-ribose)pol_reg_dom_sf"/>
</dbReference>
<dbReference type="PANTHER" id="PTHR10459:SF60">
    <property type="entry name" value="POLY [ADP-RIBOSE] POLYMERASE 2"/>
    <property type="match status" value="1"/>
</dbReference>
<feature type="region of interest" description="Disordered" evidence="13">
    <location>
        <begin position="18"/>
        <end position="63"/>
    </location>
</feature>
<dbReference type="Gene3D" id="1.20.142.10">
    <property type="entry name" value="Poly(ADP-ribose) polymerase, regulatory domain"/>
    <property type="match status" value="1"/>
</dbReference>
<gene>
    <name evidence="18" type="ORF">LUZ62_078511</name>
</gene>
<name>A0AAV8DMI0_9POAL</name>
<dbReference type="InterPro" id="IPR003034">
    <property type="entry name" value="SAP_dom"/>
</dbReference>
<evidence type="ECO:0000259" key="17">
    <source>
        <dbReference type="PROSITE" id="PS51977"/>
    </source>
</evidence>
<comment type="catalytic activity">
    <reaction evidence="1">
        <text>L-aspartyl-[protein] + NAD(+) = 4-O-(ADP-D-ribosyl)-L-aspartyl-[protein] + nicotinamide</text>
        <dbReference type="Rhea" id="RHEA:54424"/>
        <dbReference type="Rhea" id="RHEA-COMP:9867"/>
        <dbReference type="Rhea" id="RHEA-COMP:13832"/>
        <dbReference type="ChEBI" id="CHEBI:17154"/>
        <dbReference type="ChEBI" id="CHEBI:29961"/>
        <dbReference type="ChEBI" id="CHEBI:57540"/>
        <dbReference type="ChEBI" id="CHEBI:138102"/>
    </reaction>
</comment>
<comment type="catalytic activity">
    <reaction evidence="11">
        <text>NAD(+) + (ADP-D-ribosyl)n-acceptor = nicotinamide + (ADP-D-ribosyl)n+1-acceptor + H(+).</text>
        <dbReference type="EC" id="2.4.2.30"/>
    </reaction>
</comment>
<dbReference type="EC" id="2.4.2.-" evidence="12"/>
<dbReference type="Proteomes" id="UP001140206">
    <property type="component" value="Chromosome 4"/>
</dbReference>
<evidence type="ECO:0000259" key="15">
    <source>
        <dbReference type="PROSITE" id="PS51059"/>
    </source>
</evidence>
<dbReference type="PROSITE" id="PS50800">
    <property type="entry name" value="SAP"/>
    <property type="match status" value="1"/>
</dbReference>
<protein>
    <recommendedName>
        <fullName evidence="12">Poly [ADP-ribose] polymerase</fullName>
        <shortName evidence="12">PARP</shortName>
        <ecNumber evidence="12">2.4.2.-</ecNumber>
    </recommendedName>
</protein>
<dbReference type="AlphaFoldDB" id="A0AAV8DMI0"/>
<comment type="subcellular location">
    <subcellularLocation>
        <location evidence="3">Nucleus</location>
    </subcellularLocation>
</comment>
<dbReference type="EMBL" id="JAMFTS010000004">
    <property type="protein sequence ID" value="KAJ4768136.1"/>
    <property type="molecule type" value="Genomic_DNA"/>
</dbReference>
<comment type="catalytic activity">
    <reaction evidence="2">
        <text>L-glutamyl-[protein] + NAD(+) = 5-O-(ADP-D-ribosyl)-L-glutamyl-[protein] + nicotinamide</text>
        <dbReference type="Rhea" id="RHEA:58224"/>
        <dbReference type="Rhea" id="RHEA-COMP:10208"/>
        <dbReference type="Rhea" id="RHEA-COMP:15089"/>
        <dbReference type="ChEBI" id="CHEBI:17154"/>
        <dbReference type="ChEBI" id="CHEBI:29973"/>
        <dbReference type="ChEBI" id="CHEBI:57540"/>
        <dbReference type="ChEBI" id="CHEBI:142540"/>
    </reaction>
</comment>
<feature type="domain" description="WGR" evidence="17">
    <location>
        <begin position="84"/>
        <end position="180"/>
    </location>
</feature>
<evidence type="ECO:0000313" key="19">
    <source>
        <dbReference type="Proteomes" id="UP001140206"/>
    </source>
</evidence>
<dbReference type="Pfam" id="PF05406">
    <property type="entry name" value="WGR"/>
    <property type="match status" value="1"/>
</dbReference>
<dbReference type="InterPro" id="IPR036930">
    <property type="entry name" value="WGR_dom_sf"/>
</dbReference>
<evidence type="ECO:0000256" key="4">
    <source>
        <dbReference type="ARBA" id="ARBA00022676"/>
    </source>
</evidence>
<keyword evidence="19" id="KW-1185">Reference proteome</keyword>
<feature type="domain" description="PARP catalytic" evidence="15">
    <location>
        <begin position="274"/>
        <end position="496"/>
    </location>
</feature>
<feature type="domain" description="SAP" evidence="14">
    <location>
        <begin position="4"/>
        <end position="38"/>
    </location>
</feature>
<dbReference type="SMART" id="SM00773">
    <property type="entry name" value="WGR"/>
    <property type="match status" value="1"/>
</dbReference>
<dbReference type="PANTHER" id="PTHR10459">
    <property type="entry name" value="DNA LIGASE"/>
    <property type="match status" value="1"/>
</dbReference>
<evidence type="ECO:0000256" key="9">
    <source>
        <dbReference type="ARBA" id="ARBA00024347"/>
    </source>
</evidence>
<dbReference type="GO" id="GO:0016779">
    <property type="term" value="F:nucleotidyltransferase activity"/>
    <property type="evidence" value="ECO:0007669"/>
    <property type="project" value="UniProtKB-KW"/>
</dbReference>
<sequence length="496" mass="56355">MEKYLAMGMKELRELAKSKGLPANGSKRDIAERLLNATDSEKGSSDSKDNKEDNKEEKTEKLVTATKKGSAVLDHYLPQDIKSTYHVLQVGDDIYDATLNQTNVGDNNNKFYTIQALEPDDGMRYMVFTRWGRVGVPGQNKLLGPFTKDRAISEFQGKFYDKTKNYWPNRKNFRCFPKLYTWLEMDYGEDEKDNKKGKKKRSESTISGPKESKLERRIADFISLICNVNMMKQQMMEIVASTQGYEVLKRISDEIGQARRSTLEQLSGEFYTVIPHDFGFKKMSEFVIDSPQKLKEKLDLVEALGEIEIATKLLEEETDVEDDPIYTRYKQLKCELTPLETNSQEFSMFSGTQNRMLLWHGLRIAPPEAPVNGYAFGKGVYFADMFSLSAGFSRIWPSGPGVLLLCEVALGEMNELFSSNCNAHNLPNGKLSTKGVGTIAPDKSEYEIIEGGVVVPLGEPKQVQSITSCISYNQYIVYNVDQIKMRYVLHVQFNDR</sequence>
<dbReference type="SUPFAM" id="SSF68906">
    <property type="entry name" value="SAP domain"/>
    <property type="match status" value="1"/>
</dbReference>
<evidence type="ECO:0000256" key="12">
    <source>
        <dbReference type="RuleBase" id="RU362114"/>
    </source>
</evidence>
<dbReference type="GO" id="GO:0070212">
    <property type="term" value="P:protein poly-ADP-ribosylation"/>
    <property type="evidence" value="ECO:0007669"/>
    <property type="project" value="TreeGrafter"/>
</dbReference>
<evidence type="ECO:0000256" key="6">
    <source>
        <dbReference type="ARBA" id="ARBA00022695"/>
    </source>
</evidence>
<evidence type="ECO:0000256" key="1">
    <source>
        <dbReference type="ARBA" id="ARBA00000438"/>
    </source>
</evidence>
<dbReference type="PROSITE" id="PS51060">
    <property type="entry name" value="PARP_ALPHA_HD"/>
    <property type="match status" value="1"/>
</dbReference>
<keyword evidence="5 12" id="KW-0808">Transferase</keyword>
<feature type="domain" description="PARP alpha-helical" evidence="16">
    <location>
        <begin position="195"/>
        <end position="315"/>
    </location>
</feature>
<feature type="region of interest" description="Disordered" evidence="13">
    <location>
        <begin position="190"/>
        <end position="211"/>
    </location>
</feature>
<dbReference type="FunFam" id="2.20.140.10:FF:000001">
    <property type="entry name" value="Poly [ADP-ribose] polymerase"/>
    <property type="match status" value="1"/>
</dbReference>
<dbReference type="GO" id="GO:0003950">
    <property type="term" value="F:NAD+ poly-ADP-ribosyltransferase activity"/>
    <property type="evidence" value="ECO:0007669"/>
    <property type="project" value="UniProtKB-UniRule"/>
</dbReference>
<evidence type="ECO:0000256" key="7">
    <source>
        <dbReference type="ARBA" id="ARBA00023027"/>
    </source>
</evidence>
<comment type="function">
    <text evidence="10">Involved in the base excision repair (BER) pathway, by catalyzing the poly(ADP-ribosyl)ation of a limited number of acceptor proteins involved in chromatin architecture and in DNA metabolism. This modification follows DNA damages and appears as an obligatory step in a detection/signaling pathway leading to the reparation of DNA strand breaks.</text>
</comment>
<dbReference type="InterPro" id="IPR036361">
    <property type="entry name" value="SAP_dom_sf"/>
</dbReference>
<keyword evidence="6" id="KW-0548">Nucleotidyltransferase</keyword>
<keyword evidence="8" id="KW-0539">Nucleus</keyword>
<evidence type="ECO:0000259" key="16">
    <source>
        <dbReference type="PROSITE" id="PS51060"/>
    </source>
</evidence>
<dbReference type="SUPFAM" id="SSF47587">
    <property type="entry name" value="Domain of poly(ADP-ribose) polymerase"/>
    <property type="match status" value="1"/>
</dbReference>
<organism evidence="18 19">
    <name type="scientific">Rhynchospora pubera</name>
    <dbReference type="NCBI Taxonomy" id="906938"/>
    <lineage>
        <taxon>Eukaryota</taxon>
        <taxon>Viridiplantae</taxon>
        <taxon>Streptophyta</taxon>
        <taxon>Embryophyta</taxon>
        <taxon>Tracheophyta</taxon>
        <taxon>Spermatophyta</taxon>
        <taxon>Magnoliopsida</taxon>
        <taxon>Liliopsida</taxon>
        <taxon>Poales</taxon>
        <taxon>Cyperaceae</taxon>
        <taxon>Cyperoideae</taxon>
        <taxon>Rhynchosporeae</taxon>
        <taxon>Rhynchospora</taxon>
    </lineage>
</organism>
<keyword evidence="7 12" id="KW-0520">NAD</keyword>
<comment type="caution">
    <text evidence="18">The sequence shown here is derived from an EMBL/GenBank/DDBJ whole genome shotgun (WGS) entry which is preliminary data.</text>
</comment>
<evidence type="ECO:0000256" key="5">
    <source>
        <dbReference type="ARBA" id="ARBA00022679"/>
    </source>
</evidence>
<dbReference type="PROSITE" id="PS51059">
    <property type="entry name" value="PARP_CATALYTIC"/>
    <property type="match status" value="1"/>
</dbReference>
<evidence type="ECO:0000256" key="8">
    <source>
        <dbReference type="ARBA" id="ARBA00023242"/>
    </source>
</evidence>
<dbReference type="InterPro" id="IPR008893">
    <property type="entry name" value="WGR_domain"/>
</dbReference>